<evidence type="ECO:0000313" key="8">
    <source>
        <dbReference type="Proteomes" id="UP000709466"/>
    </source>
</evidence>
<feature type="transmembrane region" description="Helical" evidence="6">
    <location>
        <begin position="245"/>
        <end position="274"/>
    </location>
</feature>
<keyword evidence="4 6" id="KW-1133">Transmembrane helix</keyword>
<feature type="transmembrane region" description="Helical" evidence="6">
    <location>
        <begin position="317"/>
        <end position="342"/>
    </location>
</feature>
<keyword evidence="3 6" id="KW-0812">Transmembrane</keyword>
<reference evidence="7 8" key="1">
    <citation type="submission" date="2020-03" db="EMBL/GenBank/DDBJ databases">
        <title>Bacterial isolates of synthetic phycosphere.</title>
        <authorList>
            <person name="Fu H."/>
            <person name="Moran M.A."/>
        </authorList>
    </citation>
    <scope>NUCLEOTIDE SEQUENCE [LARGE SCALE GENOMIC DNA]</scope>
    <source>
        <strain evidence="7 8">HF1</strain>
    </source>
</reference>
<evidence type="ECO:0000256" key="5">
    <source>
        <dbReference type="ARBA" id="ARBA00023136"/>
    </source>
</evidence>
<evidence type="ECO:0000256" key="1">
    <source>
        <dbReference type="ARBA" id="ARBA00004141"/>
    </source>
</evidence>
<evidence type="ECO:0000313" key="7">
    <source>
        <dbReference type="EMBL" id="NIY71854.1"/>
    </source>
</evidence>
<feature type="transmembrane region" description="Helical" evidence="6">
    <location>
        <begin position="286"/>
        <end position="305"/>
    </location>
</feature>
<sequence>MNERHEDEFETAIFYLGSIRRLLFGLTIIVLLTTAYFARGIILPVMLGVLMALLLSPLVRGMKRVGFSAPIAAMLIVFVVTSLTVAGALALKQPVTDLLANAPQIALDVKIKGREVIEKIAEVREMGENIADMASGDGASDAPAPVADERIDILAMVTNQMVTIASTFGGAMLLALFILASDDLVQRRIVEVMPRFSDKRRALAVARDVEHQISRYLASITLINMLLGFSVGVACWYLGLPMPAVWGVAAALLNYLPFVGPIIGMIGVGMVALVSFDTVGEAFLPPFSYFVLNAIEANFVTPLFVGKRLELNTIAVFLMVMFWIWLWGFAGAFLAVPFLVVVRVLCANIEEWHNFGRFLASRDG</sequence>
<dbReference type="Proteomes" id="UP000709466">
    <property type="component" value="Unassembled WGS sequence"/>
</dbReference>
<dbReference type="PANTHER" id="PTHR21716">
    <property type="entry name" value="TRANSMEMBRANE PROTEIN"/>
    <property type="match status" value="1"/>
</dbReference>
<dbReference type="Pfam" id="PF01594">
    <property type="entry name" value="AI-2E_transport"/>
    <property type="match status" value="1"/>
</dbReference>
<feature type="transmembrane region" description="Helical" evidence="6">
    <location>
        <begin position="161"/>
        <end position="180"/>
    </location>
</feature>
<feature type="transmembrane region" description="Helical" evidence="6">
    <location>
        <begin position="216"/>
        <end position="239"/>
    </location>
</feature>
<organism evidence="7 8">
    <name type="scientific">Marivivens donghaensis</name>
    <dbReference type="NCBI Taxonomy" id="1699413"/>
    <lineage>
        <taxon>Bacteria</taxon>
        <taxon>Pseudomonadati</taxon>
        <taxon>Pseudomonadota</taxon>
        <taxon>Alphaproteobacteria</taxon>
        <taxon>Rhodobacterales</taxon>
        <taxon>Paracoccaceae</taxon>
        <taxon>Marivivens group</taxon>
        <taxon>Marivivens</taxon>
    </lineage>
</organism>
<keyword evidence="8" id="KW-1185">Reference proteome</keyword>
<comment type="similarity">
    <text evidence="2">Belongs to the autoinducer-2 exporter (AI-2E) (TC 2.A.86) family.</text>
</comment>
<gene>
    <name evidence="7" type="ORF">HCZ30_05325</name>
</gene>
<comment type="subcellular location">
    <subcellularLocation>
        <location evidence="1">Membrane</location>
        <topology evidence="1">Multi-pass membrane protein</topology>
    </subcellularLocation>
</comment>
<accession>A0ABX0VVL6</accession>
<feature type="transmembrane region" description="Helical" evidence="6">
    <location>
        <begin position="12"/>
        <end position="35"/>
    </location>
</feature>
<evidence type="ECO:0000256" key="4">
    <source>
        <dbReference type="ARBA" id="ARBA00022989"/>
    </source>
</evidence>
<comment type="caution">
    <text evidence="7">The sequence shown here is derived from an EMBL/GenBank/DDBJ whole genome shotgun (WGS) entry which is preliminary data.</text>
</comment>
<dbReference type="PANTHER" id="PTHR21716:SF16">
    <property type="entry name" value="BLL1467 PROTEIN"/>
    <property type="match status" value="1"/>
</dbReference>
<keyword evidence="5 6" id="KW-0472">Membrane</keyword>
<proteinExistence type="inferred from homology"/>
<dbReference type="RefSeq" id="WP_167637152.1">
    <property type="nucleotide sequence ID" value="NZ_JAATOP010000003.1"/>
</dbReference>
<dbReference type="InterPro" id="IPR002549">
    <property type="entry name" value="AI-2E-like"/>
</dbReference>
<evidence type="ECO:0000256" key="6">
    <source>
        <dbReference type="SAM" id="Phobius"/>
    </source>
</evidence>
<feature type="transmembrane region" description="Helical" evidence="6">
    <location>
        <begin position="41"/>
        <end position="59"/>
    </location>
</feature>
<dbReference type="EMBL" id="JAATOP010000003">
    <property type="protein sequence ID" value="NIY71854.1"/>
    <property type="molecule type" value="Genomic_DNA"/>
</dbReference>
<protein>
    <submittedName>
        <fullName evidence="7">AI-2E family transporter</fullName>
    </submittedName>
</protein>
<name>A0ABX0VVL6_9RHOB</name>
<evidence type="ECO:0000256" key="2">
    <source>
        <dbReference type="ARBA" id="ARBA00009773"/>
    </source>
</evidence>
<feature type="transmembrane region" description="Helical" evidence="6">
    <location>
        <begin position="71"/>
        <end position="91"/>
    </location>
</feature>
<evidence type="ECO:0000256" key="3">
    <source>
        <dbReference type="ARBA" id="ARBA00022692"/>
    </source>
</evidence>